<evidence type="ECO:0000256" key="1">
    <source>
        <dbReference type="SAM" id="MobiDB-lite"/>
    </source>
</evidence>
<feature type="region of interest" description="Disordered" evidence="1">
    <location>
        <begin position="25"/>
        <end position="79"/>
    </location>
</feature>
<sequence length="79" mass="8838">MKVKQLIFGLSVAVLCGTTQFSCNSKPENKAEEVKDEKEEVIEAQRDGESKGDVMEEQADLDSARKDYKEAVKDSVRNN</sequence>
<evidence type="ECO:0000313" key="2">
    <source>
        <dbReference type="EMBL" id="MBC3793295.1"/>
    </source>
</evidence>
<keyword evidence="3" id="KW-1185">Reference proteome</keyword>
<accession>A0ABR6W9N9</accession>
<evidence type="ECO:0000313" key="3">
    <source>
        <dbReference type="Proteomes" id="UP000700732"/>
    </source>
</evidence>
<name>A0ABR6W9N9_9BACT</name>
<dbReference type="RefSeq" id="WP_186739121.1">
    <property type="nucleotide sequence ID" value="NZ_VFIA01000025.1"/>
</dbReference>
<reference evidence="2 3" key="1">
    <citation type="submission" date="2019-06" db="EMBL/GenBank/DDBJ databases">
        <title>Spirosoma utsteinense sp. nov. isolated from Antarctic ice-free soils.</title>
        <authorList>
            <person name="Tahon G."/>
        </authorList>
    </citation>
    <scope>NUCLEOTIDE SEQUENCE [LARGE SCALE GENOMIC DNA]</scope>
    <source>
        <strain evidence="2 3">LMG 31447</strain>
    </source>
</reference>
<dbReference type="EMBL" id="VFIA01000025">
    <property type="protein sequence ID" value="MBC3793295.1"/>
    <property type="molecule type" value="Genomic_DNA"/>
</dbReference>
<protein>
    <submittedName>
        <fullName evidence="2">Uncharacterized protein</fullName>
    </submittedName>
</protein>
<dbReference type="Proteomes" id="UP000700732">
    <property type="component" value="Unassembled WGS sequence"/>
</dbReference>
<comment type="caution">
    <text evidence="2">The sequence shown here is derived from an EMBL/GenBank/DDBJ whole genome shotgun (WGS) entry which is preliminary data.</text>
</comment>
<organism evidence="2 3">
    <name type="scientific">Spirosoma utsteinense</name>
    <dbReference type="NCBI Taxonomy" id="2585773"/>
    <lineage>
        <taxon>Bacteria</taxon>
        <taxon>Pseudomonadati</taxon>
        <taxon>Bacteroidota</taxon>
        <taxon>Cytophagia</taxon>
        <taxon>Cytophagales</taxon>
        <taxon>Cytophagaceae</taxon>
        <taxon>Spirosoma</taxon>
    </lineage>
</organism>
<feature type="compositionally biased region" description="Basic and acidic residues" evidence="1">
    <location>
        <begin position="27"/>
        <end position="54"/>
    </location>
</feature>
<gene>
    <name evidence="2" type="ORF">FH603_3813</name>
</gene>
<proteinExistence type="predicted"/>
<feature type="compositionally biased region" description="Basic and acidic residues" evidence="1">
    <location>
        <begin position="62"/>
        <end position="79"/>
    </location>
</feature>